<proteinExistence type="predicted"/>
<dbReference type="PROSITE" id="PS00018">
    <property type="entry name" value="EF_HAND_1"/>
    <property type="match status" value="1"/>
</dbReference>
<dbReference type="PANTHER" id="PTHR35040">
    <property type="match status" value="1"/>
</dbReference>
<dbReference type="PANTHER" id="PTHR35040:SF9">
    <property type="entry name" value="4-LIKE CELL SURFACE PROTEIN, PUTATIVE (AFU_ORTHOLOGUE AFUA_4G14080)-RELATED"/>
    <property type="match status" value="1"/>
</dbReference>
<gene>
    <name evidence="2" type="ORF">METZ01_LOCUS284251</name>
</gene>
<dbReference type="InterPro" id="IPR018247">
    <property type="entry name" value="EF_Hand_1_Ca_BS"/>
</dbReference>
<feature type="region of interest" description="Disordered" evidence="1">
    <location>
        <begin position="256"/>
        <end position="288"/>
    </location>
</feature>
<dbReference type="Pfam" id="PF12138">
    <property type="entry name" value="Spherulin4"/>
    <property type="match status" value="1"/>
</dbReference>
<sequence>MKRYTIILLLMGFIKAQDEPLRVLIPWYNYPIHWSSDYQWDDLASSASQIPITAIINANNGPGSGGPNADYVVGMSELAGKVTTIGYVFTGYGTRDISTVKAEIDEWADHWVTHGLSGIFIDEMSTETSTLSYYEELYEYILSKTGLDEVHGNPGVSSEEAFVSAPTTTSLVISENYMSEWPSYSTDSWVNEYDAARFSMLVHTASTTGEMQKAIDLAVQRNIGLVYVTDDAMPNPWDMLPTYWQEKVNYIKSINQGNDSEEPTFTDIDTNGDGCISEEEFDNASDGN</sequence>
<feature type="compositionally biased region" description="Acidic residues" evidence="1">
    <location>
        <begin position="276"/>
        <end position="288"/>
    </location>
</feature>
<evidence type="ECO:0000256" key="1">
    <source>
        <dbReference type="SAM" id="MobiDB-lite"/>
    </source>
</evidence>
<organism evidence="2">
    <name type="scientific">marine metagenome</name>
    <dbReference type="NCBI Taxonomy" id="408172"/>
    <lineage>
        <taxon>unclassified sequences</taxon>
        <taxon>metagenomes</taxon>
        <taxon>ecological metagenomes</taxon>
    </lineage>
</organism>
<dbReference type="EMBL" id="UINC01084597">
    <property type="protein sequence ID" value="SVC31397.1"/>
    <property type="molecule type" value="Genomic_DNA"/>
</dbReference>
<protein>
    <recommendedName>
        <fullName evidence="3">EF-hand domain-containing protein</fullName>
    </recommendedName>
</protein>
<dbReference type="InterPro" id="IPR021986">
    <property type="entry name" value="Spherulin4"/>
</dbReference>
<reference evidence="2" key="1">
    <citation type="submission" date="2018-05" db="EMBL/GenBank/DDBJ databases">
        <authorList>
            <person name="Lanie J.A."/>
            <person name="Ng W.-L."/>
            <person name="Kazmierczak K.M."/>
            <person name="Andrzejewski T.M."/>
            <person name="Davidsen T.M."/>
            <person name="Wayne K.J."/>
            <person name="Tettelin H."/>
            <person name="Glass J.I."/>
            <person name="Rusch D."/>
            <person name="Podicherti R."/>
            <person name="Tsui H.-C.T."/>
            <person name="Winkler M.E."/>
        </authorList>
    </citation>
    <scope>NUCLEOTIDE SEQUENCE</scope>
</reference>
<evidence type="ECO:0000313" key="2">
    <source>
        <dbReference type="EMBL" id="SVC31397.1"/>
    </source>
</evidence>
<name>A0A382L8L3_9ZZZZ</name>
<dbReference type="AlphaFoldDB" id="A0A382L8L3"/>
<accession>A0A382L8L3</accession>
<evidence type="ECO:0008006" key="3">
    <source>
        <dbReference type="Google" id="ProtNLM"/>
    </source>
</evidence>